<dbReference type="GO" id="GO:0005739">
    <property type="term" value="C:mitochondrion"/>
    <property type="evidence" value="ECO:0007669"/>
    <property type="project" value="TreeGrafter"/>
</dbReference>
<evidence type="ECO:0000313" key="2">
    <source>
        <dbReference type="EMBL" id="EME48771.1"/>
    </source>
</evidence>
<dbReference type="InterPro" id="IPR036113">
    <property type="entry name" value="Asp/Glu-ADT_sf_sub_c"/>
</dbReference>
<accession>N1PZ15</accession>
<dbReference type="EMBL" id="KB446535">
    <property type="protein sequence ID" value="EME48771.1"/>
    <property type="molecule type" value="Genomic_DNA"/>
</dbReference>
<dbReference type="OrthoDB" id="5522061at2759"/>
<dbReference type="OMA" id="RIGHYQR"/>
<reference evidence="3" key="1">
    <citation type="journal article" date="2012" name="PLoS Genet.">
        <title>The genomes of the fungal plant pathogens Cladosporium fulvum and Dothistroma septosporum reveal adaptation to different hosts and lifestyles but also signatures of common ancestry.</title>
        <authorList>
            <person name="de Wit P.J.G.M."/>
            <person name="van der Burgt A."/>
            <person name="Oekmen B."/>
            <person name="Stergiopoulos I."/>
            <person name="Abd-Elsalam K.A."/>
            <person name="Aerts A.L."/>
            <person name="Bahkali A.H."/>
            <person name="Beenen H.G."/>
            <person name="Chettri P."/>
            <person name="Cox M.P."/>
            <person name="Datema E."/>
            <person name="de Vries R.P."/>
            <person name="Dhillon B."/>
            <person name="Ganley A.R."/>
            <person name="Griffiths S.A."/>
            <person name="Guo Y."/>
            <person name="Hamelin R.C."/>
            <person name="Henrissat B."/>
            <person name="Kabir M.S."/>
            <person name="Jashni M.K."/>
            <person name="Kema G."/>
            <person name="Klaubauf S."/>
            <person name="Lapidus A."/>
            <person name="Levasseur A."/>
            <person name="Lindquist E."/>
            <person name="Mehrabi R."/>
            <person name="Ohm R.A."/>
            <person name="Owen T.J."/>
            <person name="Salamov A."/>
            <person name="Schwelm A."/>
            <person name="Schijlen E."/>
            <person name="Sun H."/>
            <person name="van den Burg H.A."/>
            <person name="van Ham R.C.H.J."/>
            <person name="Zhang S."/>
            <person name="Goodwin S.B."/>
            <person name="Grigoriev I.V."/>
            <person name="Collemare J."/>
            <person name="Bradshaw R.E."/>
        </authorList>
    </citation>
    <scope>NUCLEOTIDE SEQUENCE [LARGE SCALE GENOMIC DNA]</scope>
    <source>
        <strain evidence="3">NZE10 / CBS 128990</strain>
    </source>
</reference>
<proteinExistence type="predicted"/>
<gene>
    <name evidence="2" type="ORF">DOTSEDRAFT_67722</name>
</gene>
<sequence>MSFRSLYKAGSSRVKVITYRGQHRALSNCTALCSQAGSNKIDVEELLATPSWSVASLLPSDQESPGALGVTSEQLHHLLRLAALAPPKDQEEEKRMLSTLSSQLHFVRDIQQVDTTAIEPLLSPRDETARGEKDAELGMEALKEALAGEEVRGKHHKRIRRRQDLVVEDREGKWDVVGSASKKVGRYFVVEGGKD</sequence>
<dbReference type="Proteomes" id="UP000016933">
    <property type="component" value="Unassembled WGS sequence"/>
</dbReference>
<dbReference type="AlphaFoldDB" id="N1PZ15"/>
<name>N1PZ15_DOTSN</name>
<dbReference type="HOGENOM" id="CLU_085810_1_0_1"/>
<reference evidence="2 3" key="2">
    <citation type="journal article" date="2012" name="PLoS Pathog.">
        <title>Diverse lifestyles and strategies of plant pathogenesis encoded in the genomes of eighteen Dothideomycetes fungi.</title>
        <authorList>
            <person name="Ohm R.A."/>
            <person name="Feau N."/>
            <person name="Henrissat B."/>
            <person name="Schoch C.L."/>
            <person name="Horwitz B.A."/>
            <person name="Barry K.W."/>
            <person name="Condon B.J."/>
            <person name="Copeland A.C."/>
            <person name="Dhillon B."/>
            <person name="Glaser F."/>
            <person name="Hesse C.N."/>
            <person name="Kosti I."/>
            <person name="LaButti K."/>
            <person name="Lindquist E.A."/>
            <person name="Lucas S."/>
            <person name="Salamov A.A."/>
            <person name="Bradshaw R.E."/>
            <person name="Ciuffetti L."/>
            <person name="Hamelin R.C."/>
            <person name="Kema G.H.J."/>
            <person name="Lawrence C."/>
            <person name="Scott J.A."/>
            <person name="Spatafora J.W."/>
            <person name="Turgeon B.G."/>
            <person name="de Wit P.J.G.M."/>
            <person name="Zhong S."/>
            <person name="Goodwin S.B."/>
            <person name="Grigoriev I.V."/>
        </authorList>
    </citation>
    <scope>NUCLEOTIDE SEQUENCE [LARGE SCALE GENOMIC DNA]</scope>
    <source>
        <strain evidence="3">NZE10 / CBS 128990</strain>
    </source>
</reference>
<dbReference type="PANTHER" id="PTHR15004:SF0">
    <property type="entry name" value="GLUTAMYL-TRNA(GLN) AMIDOTRANSFERASE SUBUNIT C, MITOCHONDRIAL"/>
    <property type="match status" value="1"/>
</dbReference>
<dbReference type="GO" id="GO:0006450">
    <property type="term" value="P:regulation of translational fidelity"/>
    <property type="evidence" value="ECO:0007669"/>
    <property type="project" value="InterPro"/>
</dbReference>
<dbReference type="Pfam" id="PF20978">
    <property type="entry name" value="Gta3"/>
    <property type="match status" value="1"/>
</dbReference>
<organism evidence="2 3">
    <name type="scientific">Dothistroma septosporum (strain NZE10 / CBS 128990)</name>
    <name type="common">Red band needle blight fungus</name>
    <name type="synonym">Mycosphaerella pini</name>
    <dbReference type="NCBI Taxonomy" id="675120"/>
    <lineage>
        <taxon>Eukaryota</taxon>
        <taxon>Fungi</taxon>
        <taxon>Dikarya</taxon>
        <taxon>Ascomycota</taxon>
        <taxon>Pezizomycotina</taxon>
        <taxon>Dothideomycetes</taxon>
        <taxon>Dothideomycetidae</taxon>
        <taxon>Mycosphaerellales</taxon>
        <taxon>Mycosphaerellaceae</taxon>
        <taxon>Dothistroma</taxon>
    </lineage>
</organism>
<dbReference type="GO" id="GO:0070681">
    <property type="term" value="P:glutaminyl-tRNAGln biosynthesis via transamidation"/>
    <property type="evidence" value="ECO:0007669"/>
    <property type="project" value="TreeGrafter"/>
</dbReference>
<dbReference type="eggNOG" id="ENOG502SERM">
    <property type="taxonomic scope" value="Eukaryota"/>
</dbReference>
<dbReference type="InterPro" id="IPR049545">
    <property type="entry name" value="Gta3_dom"/>
</dbReference>
<dbReference type="PANTHER" id="PTHR15004">
    <property type="entry name" value="GLUTAMYL-TRNA(GLN) AMIDOTRANSFERASE SUBUNIT C, MITOCHONDRIAL"/>
    <property type="match status" value="1"/>
</dbReference>
<keyword evidence="3" id="KW-1185">Reference proteome</keyword>
<protein>
    <recommendedName>
        <fullName evidence="1">Glutamyl-tRNA amidotransferase complex subunit Gta3 domain-containing protein</fullName>
    </recommendedName>
</protein>
<dbReference type="InterPro" id="IPR003837">
    <property type="entry name" value="GatC"/>
</dbReference>
<dbReference type="GO" id="GO:0032543">
    <property type="term" value="P:mitochondrial translation"/>
    <property type="evidence" value="ECO:0007669"/>
    <property type="project" value="TreeGrafter"/>
</dbReference>
<feature type="domain" description="Glutamyl-tRNA amidotransferase complex subunit Gta3" evidence="1">
    <location>
        <begin position="64"/>
        <end position="121"/>
    </location>
</feature>
<dbReference type="GO" id="GO:0030956">
    <property type="term" value="C:glutamyl-tRNA(Gln) amidotransferase complex"/>
    <property type="evidence" value="ECO:0007669"/>
    <property type="project" value="TreeGrafter"/>
</dbReference>
<evidence type="ECO:0000259" key="1">
    <source>
        <dbReference type="Pfam" id="PF20978"/>
    </source>
</evidence>
<dbReference type="SUPFAM" id="SSF141000">
    <property type="entry name" value="Glu-tRNAGln amidotransferase C subunit"/>
    <property type="match status" value="1"/>
</dbReference>
<evidence type="ECO:0000313" key="3">
    <source>
        <dbReference type="Proteomes" id="UP000016933"/>
    </source>
</evidence>